<dbReference type="PROSITE" id="PS50893">
    <property type="entry name" value="ABC_TRANSPORTER_2"/>
    <property type="match status" value="1"/>
</dbReference>
<keyword evidence="4 6" id="KW-0067">ATP-binding</keyword>
<dbReference type="InterPro" id="IPR003593">
    <property type="entry name" value="AAA+_ATPase"/>
</dbReference>
<evidence type="ECO:0000256" key="1">
    <source>
        <dbReference type="ARBA" id="ARBA00005417"/>
    </source>
</evidence>
<dbReference type="AlphaFoldDB" id="A0A4R3MKZ7"/>
<dbReference type="GO" id="GO:0016887">
    <property type="term" value="F:ATP hydrolysis activity"/>
    <property type="evidence" value="ECO:0007669"/>
    <property type="project" value="InterPro"/>
</dbReference>
<evidence type="ECO:0000313" key="7">
    <source>
        <dbReference type="Proteomes" id="UP000295678"/>
    </source>
</evidence>
<keyword evidence="7" id="KW-1185">Reference proteome</keyword>
<comment type="similarity">
    <text evidence="1">Belongs to the ABC transporter superfamily.</text>
</comment>
<evidence type="ECO:0000256" key="3">
    <source>
        <dbReference type="ARBA" id="ARBA00022741"/>
    </source>
</evidence>
<dbReference type="PROSITE" id="PS00211">
    <property type="entry name" value="ABC_TRANSPORTER_1"/>
    <property type="match status" value="1"/>
</dbReference>
<dbReference type="SUPFAM" id="SSF52540">
    <property type="entry name" value="P-loop containing nucleoside triphosphate hydrolases"/>
    <property type="match status" value="1"/>
</dbReference>
<dbReference type="GO" id="GO:0005886">
    <property type="term" value="C:plasma membrane"/>
    <property type="evidence" value="ECO:0007669"/>
    <property type="project" value="TreeGrafter"/>
</dbReference>
<proteinExistence type="inferred from homology"/>
<dbReference type="Pfam" id="PF12399">
    <property type="entry name" value="BCA_ABC_TP_C"/>
    <property type="match status" value="1"/>
</dbReference>
<sequence>MQSGDEPAAAVLEADALCLRFGAVEALKSVSLRVAPRQIHAVIGPNGAGKSSLLNCLSGFYRPQSGAVRFCGQDISALVPHKRAALGISRTFQGIQTYPSMTARQNILTGYDARMRTGLFSALLYWGRVRAEEEAFAAKAERIIEFLELEELRHALVGDMAYGMRKRVDLGRALALDPKILIMDEPMAGMSAEEKGDLARYILDIRDGLGIPVVLVEHDMEVVMDISDRITVIDFGQVIACGTPAEIRADERVIAAYLGGGSA</sequence>
<name>A0A4R3MKZ7_9HYPH</name>
<dbReference type="EMBL" id="SMAK01000001">
    <property type="protein sequence ID" value="TCT13438.1"/>
    <property type="molecule type" value="Genomic_DNA"/>
</dbReference>
<gene>
    <name evidence="6" type="ORF">EDC22_101305</name>
</gene>
<keyword evidence="2" id="KW-0813">Transport</keyword>
<dbReference type="OrthoDB" id="9779872at2"/>
<dbReference type="FunFam" id="3.40.50.300:FF:000421">
    <property type="entry name" value="Branched-chain amino acid ABC transporter ATP-binding protein"/>
    <property type="match status" value="1"/>
</dbReference>
<dbReference type="PANTHER" id="PTHR45772">
    <property type="entry name" value="CONSERVED COMPONENT OF ABC TRANSPORTER FOR NATURAL AMINO ACIDS-RELATED"/>
    <property type="match status" value="1"/>
</dbReference>
<reference evidence="6 7" key="1">
    <citation type="submission" date="2019-03" db="EMBL/GenBank/DDBJ databases">
        <title>Genomic Encyclopedia of Type Strains, Phase IV (KMG-IV): sequencing the most valuable type-strain genomes for metagenomic binning, comparative biology and taxonomic classification.</title>
        <authorList>
            <person name="Goeker M."/>
        </authorList>
    </citation>
    <scope>NUCLEOTIDE SEQUENCE [LARGE SCALE GENOMIC DNA]</scope>
    <source>
        <strain evidence="6 7">DSM 19345</strain>
    </source>
</reference>
<evidence type="ECO:0000259" key="5">
    <source>
        <dbReference type="PROSITE" id="PS50893"/>
    </source>
</evidence>
<dbReference type="GO" id="GO:0005524">
    <property type="term" value="F:ATP binding"/>
    <property type="evidence" value="ECO:0007669"/>
    <property type="project" value="UniProtKB-KW"/>
</dbReference>
<feature type="domain" description="ABC transporter" evidence="5">
    <location>
        <begin position="12"/>
        <end position="260"/>
    </location>
</feature>
<dbReference type="PANTHER" id="PTHR45772:SF1">
    <property type="entry name" value="ABC TRANSPORTER ATP-BINDING PROTEIN"/>
    <property type="match status" value="1"/>
</dbReference>
<dbReference type="InterPro" id="IPR032823">
    <property type="entry name" value="BCA_ABC_TP_C"/>
</dbReference>
<dbReference type="InterPro" id="IPR003439">
    <property type="entry name" value="ABC_transporter-like_ATP-bd"/>
</dbReference>
<evidence type="ECO:0000313" key="6">
    <source>
        <dbReference type="EMBL" id="TCT13438.1"/>
    </source>
</evidence>
<protein>
    <submittedName>
        <fullName evidence="6">Branched-chain amino acid transport system ATP-binding protein</fullName>
    </submittedName>
</protein>
<dbReference type="Proteomes" id="UP000295678">
    <property type="component" value="Unassembled WGS sequence"/>
</dbReference>
<dbReference type="Pfam" id="PF00005">
    <property type="entry name" value="ABC_tran"/>
    <property type="match status" value="1"/>
</dbReference>
<evidence type="ECO:0000256" key="4">
    <source>
        <dbReference type="ARBA" id="ARBA00022840"/>
    </source>
</evidence>
<keyword evidence="3" id="KW-0547">Nucleotide-binding</keyword>
<dbReference type="SMART" id="SM00382">
    <property type="entry name" value="AAA"/>
    <property type="match status" value="1"/>
</dbReference>
<dbReference type="InterPro" id="IPR027417">
    <property type="entry name" value="P-loop_NTPase"/>
</dbReference>
<organism evidence="6 7">
    <name type="scientific">Tepidamorphus gemmatus</name>
    <dbReference type="NCBI Taxonomy" id="747076"/>
    <lineage>
        <taxon>Bacteria</taxon>
        <taxon>Pseudomonadati</taxon>
        <taxon>Pseudomonadota</taxon>
        <taxon>Alphaproteobacteria</taxon>
        <taxon>Hyphomicrobiales</taxon>
        <taxon>Tepidamorphaceae</taxon>
        <taxon>Tepidamorphus</taxon>
    </lineage>
</organism>
<dbReference type="InterPro" id="IPR051120">
    <property type="entry name" value="ABC_AA/LPS_Transport"/>
</dbReference>
<accession>A0A4R3MKZ7</accession>
<dbReference type="CDD" id="cd03219">
    <property type="entry name" value="ABC_Mj1267_LivG_branched"/>
    <property type="match status" value="1"/>
</dbReference>
<evidence type="ECO:0000256" key="2">
    <source>
        <dbReference type="ARBA" id="ARBA00022448"/>
    </source>
</evidence>
<dbReference type="RefSeq" id="WP_132804827.1">
    <property type="nucleotide sequence ID" value="NZ_SMAK01000001.1"/>
</dbReference>
<dbReference type="InterPro" id="IPR017871">
    <property type="entry name" value="ABC_transporter-like_CS"/>
</dbReference>
<dbReference type="Gene3D" id="3.40.50.300">
    <property type="entry name" value="P-loop containing nucleotide triphosphate hydrolases"/>
    <property type="match status" value="1"/>
</dbReference>
<comment type="caution">
    <text evidence="6">The sequence shown here is derived from an EMBL/GenBank/DDBJ whole genome shotgun (WGS) entry which is preliminary data.</text>
</comment>